<dbReference type="SMART" id="SM00228">
    <property type="entry name" value="PDZ"/>
    <property type="match status" value="3"/>
</dbReference>
<dbReference type="InterPro" id="IPR018979">
    <property type="entry name" value="FERM_N"/>
</dbReference>
<feature type="domain" description="FERM" evidence="4">
    <location>
        <begin position="329"/>
        <end position="633"/>
    </location>
</feature>
<dbReference type="SMART" id="SM01196">
    <property type="entry name" value="FERM_C"/>
    <property type="match status" value="1"/>
</dbReference>
<dbReference type="CDD" id="cd06792">
    <property type="entry name" value="PDZ2-PTPN13_FRMPD2-like"/>
    <property type="match status" value="1"/>
</dbReference>
<proteinExistence type="predicted"/>
<accession>A0AB34HFH2</accession>
<dbReference type="InterPro" id="IPR011019">
    <property type="entry name" value="KIND_dom"/>
</dbReference>
<evidence type="ECO:0000256" key="3">
    <source>
        <dbReference type="SAM" id="SignalP"/>
    </source>
</evidence>
<comment type="caution">
    <text evidence="7">The sequence shown here is derived from an EMBL/GenBank/DDBJ whole genome shotgun (WGS) entry which is preliminary data.</text>
</comment>
<dbReference type="Pfam" id="PF09379">
    <property type="entry name" value="FERM_N"/>
    <property type="match status" value="1"/>
</dbReference>
<feature type="domain" description="KIND" evidence="6">
    <location>
        <begin position="34"/>
        <end position="216"/>
    </location>
</feature>
<dbReference type="PANTHER" id="PTHR46900:SF4">
    <property type="entry name" value="FERM AND PDZ DOMAIN CONTAINING 2"/>
    <property type="match status" value="1"/>
</dbReference>
<evidence type="ECO:0000259" key="6">
    <source>
        <dbReference type="PROSITE" id="PS51377"/>
    </source>
</evidence>
<feature type="domain" description="PDZ" evidence="5">
    <location>
        <begin position="1036"/>
        <end position="1124"/>
    </location>
</feature>
<evidence type="ECO:0000256" key="2">
    <source>
        <dbReference type="SAM" id="MobiDB-lite"/>
    </source>
</evidence>
<dbReference type="PANTHER" id="PTHR46900">
    <property type="entry name" value="TYROSINE-PROTEIN PHOSPHATASE NON-RECEPTOR TYPE 13"/>
    <property type="match status" value="1"/>
</dbReference>
<dbReference type="Proteomes" id="UP001159641">
    <property type="component" value="Unassembled WGS sequence"/>
</dbReference>
<feature type="chain" id="PRO_5044334127" description="FERM and PDZ domain-containing protein 2" evidence="3">
    <location>
        <begin position="22"/>
        <end position="1432"/>
    </location>
</feature>
<dbReference type="PROSITE" id="PS51377">
    <property type="entry name" value="KIND"/>
    <property type="match status" value="1"/>
</dbReference>
<protein>
    <recommendedName>
        <fullName evidence="9">FERM and PDZ domain-containing protein 2</fullName>
    </recommendedName>
</protein>
<dbReference type="SUPFAM" id="SSF47031">
    <property type="entry name" value="Second domain of FERM"/>
    <property type="match status" value="1"/>
</dbReference>
<feature type="domain" description="PDZ" evidence="5">
    <location>
        <begin position="907"/>
        <end position="992"/>
    </location>
</feature>
<dbReference type="EMBL" id="JAIQCJ010001375">
    <property type="protein sequence ID" value="KAJ8790107.1"/>
    <property type="molecule type" value="Genomic_DNA"/>
</dbReference>
<dbReference type="InterPro" id="IPR014352">
    <property type="entry name" value="FERM/acyl-CoA-bd_prot_sf"/>
</dbReference>
<dbReference type="InterPro" id="IPR035963">
    <property type="entry name" value="FERM_2"/>
</dbReference>
<feature type="region of interest" description="Disordered" evidence="2">
    <location>
        <begin position="1378"/>
        <end position="1405"/>
    </location>
</feature>
<dbReference type="InterPro" id="IPR011993">
    <property type="entry name" value="PH-like_dom_sf"/>
</dbReference>
<dbReference type="InterPro" id="IPR001478">
    <property type="entry name" value="PDZ"/>
</dbReference>
<keyword evidence="1" id="KW-0677">Repeat</keyword>
<feature type="region of interest" description="Disordered" evidence="2">
    <location>
        <begin position="1148"/>
        <end position="1207"/>
    </location>
</feature>
<dbReference type="SUPFAM" id="SSF54236">
    <property type="entry name" value="Ubiquitin-like"/>
    <property type="match status" value="1"/>
</dbReference>
<dbReference type="Gene3D" id="3.10.20.90">
    <property type="entry name" value="Phosphatidylinositol 3-kinase Catalytic Subunit, Chain A, domain 1"/>
    <property type="match status" value="1"/>
</dbReference>
<dbReference type="Gene3D" id="2.30.42.10">
    <property type="match status" value="3"/>
</dbReference>
<evidence type="ECO:0008006" key="9">
    <source>
        <dbReference type="Google" id="ProtNLM"/>
    </source>
</evidence>
<evidence type="ECO:0000313" key="7">
    <source>
        <dbReference type="EMBL" id="KAJ8790107.1"/>
    </source>
</evidence>
<evidence type="ECO:0000259" key="5">
    <source>
        <dbReference type="PROSITE" id="PS50106"/>
    </source>
</evidence>
<dbReference type="SMART" id="SM00295">
    <property type="entry name" value="B41"/>
    <property type="match status" value="1"/>
</dbReference>
<dbReference type="PROSITE" id="PS50106">
    <property type="entry name" value="PDZ"/>
    <property type="match status" value="3"/>
</dbReference>
<evidence type="ECO:0000259" key="4">
    <source>
        <dbReference type="PROSITE" id="PS50057"/>
    </source>
</evidence>
<dbReference type="InterPro" id="IPR019749">
    <property type="entry name" value="Band_41_domain"/>
</dbReference>
<dbReference type="InterPro" id="IPR018980">
    <property type="entry name" value="FERM_PH-like_C"/>
</dbReference>
<dbReference type="CDD" id="cd06695">
    <property type="entry name" value="PDZ3_PTPN13_FRMPD2-like"/>
    <property type="match status" value="1"/>
</dbReference>
<dbReference type="PRINTS" id="PR00935">
    <property type="entry name" value="BAND41"/>
</dbReference>
<dbReference type="Pfam" id="PF00595">
    <property type="entry name" value="PDZ"/>
    <property type="match status" value="3"/>
</dbReference>
<gene>
    <name evidence="7" type="ORF">J1605_004690</name>
</gene>
<feature type="compositionally biased region" description="Polar residues" evidence="2">
    <location>
        <begin position="1149"/>
        <end position="1160"/>
    </location>
</feature>
<dbReference type="InterPro" id="IPR000299">
    <property type="entry name" value="FERM_domain"/>
</dbReference>
<keyword evidence="8" id="KW-1185">Reference proteome</keyword>
<feature type="signal peptide" evidence="3">
    <location>
        <begin position="1"/>
        <end position="21"/>
    </location>
</feature>
<evidence type="ECO:0000256" key="1">
    <source>
        <dbReference type="ARBA" id="ARBA00022737"/>
    </source>
</evidence>
<dbReference type="SUPFAM" id="SSF50156">
    <property type="entry name" value="PDZ domain-like"/>
    <property type="match status" value="3"/>
</dbReference>
<dbReference type="Pfam" id="PF09380">
    <property type="entry name" value="FERM_C"/>
    <property type="match status" value="1"/>
</dbReference>
<dbReference type="InterPro" id="IPR052074">
    <property type="entry name" value="NonRcpt_TyrProt_Phosphatase"/>
</dbReference>
<dbReference type="CDD" id="cd14473">
    <property type="entry name" value="FERM_B-lobe"/>
    <property type="match status" value="1"/>
</dbReference>
<sequence length="1432" mass="157746">MHGLAWPVLVQTCSWTLQGLCHTCVFPGMSPASVTLASALQVRGEALSEEEIWSLLSLAAERLLEDLRGDSSDYVVCPWSVLLSATGSLSFQDHVSHIEAAPFKAPELLQGQSDDEQPDASQMHVYSLGMTLYWSAGFHIPPNQPLQLCEPLHSILLTMCEDQPGRRLPLQSILEACRIHWEEVAVHPASASLHVRQLVGLVLGTISKVERKAVEESSSGQRDRSYLLRNRLQQASCESWAARAPGCLHPCRGGFREKHRDSELPGAQTERLSTQLLQPLCEQFSRPEFVLLAGEAPVILYLPGTIVVTAGLDWVGLETKKGKSYLALRALCVVLLNGQCLEVRCDITSTVGAIFSAVASFANLGELTYFGLAYTKGKEFFFLDVETRLCKIAPEGWSEQPQKKSSPDTFTLFLRIKFFVSHCGLLQHSWTRHQFYLQLRRDVLEEKLYCNDEMLLQLGVLALQAEFGSYPEEVESKAYFRVEDYIPASLIERMTALRVQVEVSELHRLSPVLWGEDAELEFLRVTQQLPEYGVLVYQVLPEKTRPGGEMALGLCAKGVIVYEVRNNSRIATSRFQWREIEKILAYRKKFIITSSITGKKHMFVTDSAKTYYDKCVQMANLSLAHLAQSKPLTWIQRLSCSENALFVPGLESAAGGLLHRSLDNFTVDTSKGTRAQGLRGRPCPGHEQLEHICLTQKPTTCDPLSGLPAQSTRTGFVINEGEDVGKVDPGIFISSIIPGGPAEKAKKIKPGGQILALNHISLDGFTFDMAVRMIQNSPDNIELIISQSKGVCGNTSSEEKNSTANSGVFSTDSLSNGHLGSFSSHTQDQERNIEELEMARTQSLMPRLRPQLSALPFKVGCDPLLKNTAPVRCPLPQSSLPLAQFHQPSPLSLLRLREENNASEIYFVELVKEEGTLGFSVTGGINTSVLCGGIYVKSIIPGGPAAKEGRILQGDRLLQVDGVSLCGLTHKQAVQCLKGSGQVARLVLERRGPRTAQQCPSANDRMGDECTTVSLATVLPGRPASSVSATYGPRFEVKLKKNASGLGFSFVQMESERCGHFKNDLVRIKRLFPGQPAEENGAIAAGDIILAVNGRPTEGLDFQEVLHLLRGASQEVTLLLCRPLPGVLPEMDQGWQTPVLSADKEFTRATCTDSEQSPSLDQEDSQRDSASADAGEGLGLRPESFQQATREAQWDQDTERPWATSLTRPRDSYPHLFRLHQEMDASTLATSLENDMRQNCYSVCDIRRLERLMASLGLSPGRASSWSPKSNLESKELITKVGGARWEEASVLKLGHSSAFDPCPLASSPIVFWTRPELYSDDDEGDVCHLPEVPSLTLEDETYPTINSTLEDQLPCGECLKADSGTIPLPQFCPWGTFSESLPPEGSHESDSEWEELEEAEDPDDGTLSELFLDQESQTVDTRCCEKLGLGD</sequence>
<dbReference type="InterPro" id="IPR019748">
    <property type="entry name" value="FERM_central"/>
</dbReference>
<dbReference type="InterPro" id="IPR029071">
    <property type="entry name" value="Ubiquitin-like_domsf"/>
</dbReference>
<dbReference type="Gene3D" id="1.20.80.10">
    <property type="match status" value="1"/>
</dbReference>
<dbReference type="Gene3D" id="1.10.510.10">
    <property type="entry name" value="Transferase(Phosphotransferase) domain 1"/>
    <property type="match status" value="1"/>
</dbReference>
<keyword evidence="3" id="KW-0732">Signal</keyword>
<reference evidence="7 8" key="1">
    <citation type="submission" date="2022-11" db="EMBL/GenBank/DDBJ databases">
        <title>Whole genome sequence of Eschrichtius robustus ER-17-0199.</title>
        <authorList>
            <person name="Bruniche-Olsen A."/>
            <person name="Black A.N."/>
            <person name="Fields C.J."/>
            <person name="Walden K."/>
            <person name="Dewoody J.A."/>
        </authorList>
    </citation>
    <scope>NUCLEOTIDE SEQUENCE [LARGE SCALE GENOMIC DNA]</scope>
    <source>
        <strain evidence="7">ER-17-0199</strain>
        <tissue evidence="7">Blubber</tissue>
    </source>
</reference>
<dbReference type="FunFam" id="2.30.42.10:FF:000084">
    <property type="entry name" value="Tyrosine-protein phosphatase non-receptor type 13"/>
    <property type="match status" value="1"/>
</dbReference>
<dbReference type="PROSITE" id="PS50057">
    <property type="entry name" value="FERM_3"/>
    <property type="match status" value="1"/>
</dbReference>
<feature type="compositionally biased region" description="Acidic residues" evidence="2">
    <location>
        <begin position="1392"/>
        <end position="1405"/>
    </location>
</feature>
<organism evidence="7 8">
    <name type="scientific">Eschrichtius robustus</name>
    <name type="common">California gray whale</name>
    <name type="synonym">Eschrichtius gibbosus</name>
    <dbReference type="NCBI Taxonomy" id="9764"/>
    <lineage>
        <taxon>Eukaryota</taxon>
        <taxon>Metazoa</taxon>
        <taxon>Chordata</taxon>
        <taxon>Craniata</taxon>
        <taxon>Vertebrata</taxon>
        <taxon>Euteleostomi</taxon>
        <taxon>Mammalia</taxon>
        <taxon>Eutheria</taxon>
        <taxon>Laurasiatheria</taxon>
        <taxon>Artiodactyla</taxon>
        <taxon>Whippomorpha</taxon>
        <taxon>Cetacea</taxon>
        <taxon>Mysticeti</taxon>
        <taxon>Eschrichtiidae</taxon>
        <taxon>Eschrichtius</taxon>
    </lineage>
</organism>
<dbReference type="Gene3D" id="2.30.29.30">
    <property type="entry name" value="Pleckstrin-homology domain (PH domain)/Phosphotyrosine-binding domain (PTB)"/>
    <property type="match status" value="1"/>
</dbReference>
<name>A0AB34HFH2_ESCRO</name>
<dbReference type="InterPro" id="IPR036034">
    <property type="entry name" value="PDZ_sf"/>
</dbReference>
<feature type="domain" description="PDZ" evidence="5">
    <location>
        <begin position="715"/>
        <end position="789"/>
    </location>
</feature>
<dbReference type="SUPFAM" id="SSF50729">
    <property type="entry name" value="PH domain-like"/>
    <property type="match status" value="1"/>
</dbReference>
<dbReference type="SMART" id="SM00750">
    <property type="entry name" value="KIND"/>
    <property type="match status" value="1"/>
</dbReference>
<dbReference type="Pfam" id="PF00373">
    <property type="entry name" value="FERM_M"/>
    <property type="match status" value="1"/>
</dbReference>
<evidence type="ECO:0000313" key="8">
    <source>
        <dbReference type="Proteomes" id="UP001159641"/>
    </source>
</evidence>